<evidence type="ECO:0000313" key="3">
    <source>
        <dbReference type="Proteomes" id="UP000258707"/>
    </source>
</evidence>
<gene>
    <name evidence="2" type="ORF">AArc1_0615</name>
</gene>
<organism evidence="2 3">
    <name type="scientific">Natrarchaeobaculum sulfurireducens</name>
    <dbReference type="NCBI Taxonomy" id="2044521"/>
    <lineage>
        <taxon>Archaea</taxon>
        <taxon>Methanobacteriati</taxon>
        <taxon>Methanobacteriota</taxon>
        <taxon>Stenosarchaea group</taxon>
        <taxon>Halobacteria</taxon>
        <taxon>Halobacteriales</taxon>
        <taxon>Natrialbaceae</taxon>
        <taxon>Natrarchaeobaculum</taxon>
    </lineage>
</organism>
<protein>
    <submittedName>
        <fullName evidence="2">Uncharacterized protein</fullName>
    </submittedName>
</protein>
<dbReference type="EMBL" id="CP024047">
    <property type="protein sequence ID" value="AXR76959.1"/>
    <property type="molecule type" value="Genomic_DNA"/>
</dbReference>
<dbReference type="AlphaFoldDB" id="A0A346PBR4"/>
<accession>A0A346PBR4</accession>
<feature type="region of interest" description="Disordered" evidence="1">
    <location>
        <begin position="51"/>
        <end position="88"/>
    </location>
</feature>
<sequence length="394" mass="43362">MEIRYSLVWRRRRQWRDDPTMSDDNRISRRRSLKGIAATGTFIAGAGIGANSVSAGKKDKADEKKETDREKTPKEKEHAKGKKEDPDGVADVVGVDKLDFQQCHSVAILFDQEYVEAVASDDGIVKGLRIRLYNARHDRVENYDRTVTIGDLRSSTLHGEDDVGDVFAYTFNVYQFFDRPIGAGDSIVAVTMDGTTFQNPNACAEPYQRTFEGEGVFDLDDISLQAVCVDSERGLARYRVRNGNHTQIEAVYDVEDTDESGTIAVEPYSATYFEVAAPEGEATVSIAADGETLDERESAIETECVPRDSIALNAECYDPVEGAARFYVHNGTDRDLTFVIYVAETGATGRITVEDSLASAETFWVPAPDGEASVSLYYEGEVVGADVSDPDDTC</sequence>
<dbReference type="Proteomes" id="UP000258707">
    <property type="component" value="Chromosome"/>
</dbReference>
<evidence type="ECO:0000256" key="1">
    <source>
        <dbReference type="SAM" id="MobiDB-lite"/>
    </source>
</evidence>
<proteinExistence type="predicted"/>
<dbReference type="KEGG" id="nan:AArc1_0615"/>
<reference evidence="3" key="1">
    <citation type="submission" date="2017-10" db="EMBL/GenBank/DDBJ databases">
        <title>Phenotypic and genomic properties of facultatively anaerobic sulfur-reducing natronoarchaea from hypersaline soda lakes.</title>
        <authorList>
            <person name="Sorokin D.Y."/>
            <person name="Kublanov I.V."/>
            <person name="Roman P."/>
            <person name="Sinninghe Damste J.S."/>
            <person name="Golyshin P.N."/>
            <person name="Rojo D."/>
            <person name="Ciordia S."/>
            <person name="Mena Md.C."/>
            <person name="Ferrer M."/>
            <person name="Messina E."/>
            <person name="Smedile F."/>
            <person name="La Spada G."/>
            <person name="La Cono V."/>
            <person name="Yakimov M.M."/>
        </authorList>
    </citation>
    <scope>NUCLEOTIDE SEQUENCE [LARGE SCALE GENOMIC DNA]</scope>
    <source>
        <strain evidence="3">AArc1</strain>
    </source>
</reference>
<name>A0A346PBR4_9EURY</name>
<evidence type="ECO:0000313" key="2">
    <source>
        <dbReference type="EMBL" id="AXR76959.1"/>
    </source>
</evidence>
<feature type="compositionally biased region" description="Basic and acidic residues" evidence="1">
    <location>
        <begin position="56"/>
        <end position="86"/>
    </location>
</feature>